<dbReference type="GO" id="GO:0008483">
    <property type="term" value="F:transaminase activity"/>
    <property type="evidence" value="ECO:0007669"/>
    <property type="project" value="UniProtKB-KW"/>
</dbReference>
<feature type="domain" description="Aminotransferase class I/classII large" evidence="7">
    <location>
        <begin position="31"/>
        <end position="318"/>
    </location>
</feature>
<name>A0ABT1Q1C0_9ACTN</name>
<evidence type="ECO:0000256" key="5">
    <source>
        <dbReference type="ARBA" id="ARBA00022898"/>
    </source>
</evidence>
<keyword evidence="5" id="KW-0663">Pyridoxal phosphate</keyword>
<dbReference type="Pfam" id="PF00155">
    <property type="entry name" value="Aminotran_1_2"/>
    <property type="match status" value="1"/>
</dbReference>
<dbReference type="SUPFAM" id="SSF53383">
    <property type="entry name" value="PLP-dependent transferases"/>
    <property type="match status" value="1"/>
</dbReference>
<dbReference type="PANTHER" id="PTHR46383">
    <property type="entry name" value="ASPARTATE AMINOTRANSFERASE"/>
    <property type="match status" value="1"/>
</dbReference>
<proteinExistence type="inferred from homology"/>
<dbReference type="CDD" id="cd00609">
    <property type="entry name" value="AAT_like"/>
    <property type="match status" value="1"/>
</dbReference>
<feature type="region of interest" description="Disordered" evidence="6">
    <location>
        <begin position="1"/>
        <end position="28"/>
    </location>
</feature>
<keyword evidence="4" id="KW-0808">Transferase</keyword>
<evidence type="ECO:0000256" key="6">
    <source>
        <dbReference type="SAM" id="MobiDB-lite"/>
    </source>
</evidence>
<comment type="cofactor">
    <cofactor evidence="1">
        <name>pyridoxal 5'-phosphate</name>
        <dbReference type="ChEBI" id="CHEBI:597326"/>
    </cofactor>
</comment>
<accession>A0ABT1Q1C0</accession>
<dbReference type="InterPro" id="IPR015421">
    <property type="entry name" value="PyrdxlP-dep_Trfase_major"/>
</dbReference>
<evidence type="ECO:0000256" key="4">
    <source>
        <dbReference type="ARBA" id="ARBA00022679"/>
    </source>
</evidence>
<keyword evidence="3 8" id="KW-0032">Aminotransferase</keyword>
<dbReference type="Gene3D" id="3.40.640.10">
    <property type="entry name" value="Type I PLP-dependent aspartate aminotransferase-like (Major domain)"/>
    <property type="match status" value="1"/>
</dbReference>
<dbReference type="InterPro" id="IPR050596">
    <property type="entry name" value="AspAT/PAT-like"/>
</dbReference>
<dbReference type="EMBL" id="JANFNG010000025">
    <property type="protein sequence ID" value="MCQ4083731.1"/>
    <property type="molecule type" value="Genomic_DNA"/>
</dbReference>
<keyword evidence="9" id="KW-1185">Reference proteome</keyword>
<comment type="similarity">
    <text evidence="2">Belongs to the class-I pyridoxal-phosphate-dependent aminotransferase family.</text>
</comment>
<protein>
    <submittedName>
        <fullName evidence="8">Pyridoxal phosphate-dependent aminotransferase</fullName>
    </submittedName>
</protein>
<organism evidence="8 9">
    <name type="scientific">Streptomyces humicola</name>
    <dbReference type="NCBI Taxonomy" id="2953240"/>
    <lineage>
        <taxon>Bacteria</taxon>
        <taxon>Bacillati</taxon>
        <taxon>Actinomycetota</taxon>
        <taxon>Actinomycetes</taxon>
        <taxon>Kitasatosporales</taxon>
        <taxon>Streptomycetaceae</taxon>
        <taxon>Streptomyces</taxon>
    </lineage>
</organism>
<dbReference type="Proteomes" id="UP001057702">
    <property type="component" value="Unassembled WGS sequence"/>
</dbReference>
<evidence type="ECO:0000256" key="3">
    <source>
        <dbReference type="ARBA" id="ARBA00022576"/>
    </source>
</evidence>
<gene>
    <name evidence="8" type="ORF">NGB36_24840</name>
</gene>
<evidence type="ECO:0000313" key="8">
    <source>
        <dbReference type="EMBL" id="MCQ4083731.1"/>
    </source>
</evidence>
<dbReference type="InterPro" id="IPR004839">
    <property type="entry name" value="Aminotransferase_I/II_large"/>
</dbReference>
<dbReference type="InterPro" id="IPR015424">
    <property type="entry name" value="PyrdxlP-dep_Trfase"/>
</dbReference>
<evidence type="ECO:0000259" key="7">
    <source>
        <dbReference type="Pfam" id="PF00155"/>
    </source>
</evidence>
<comment type="caution">
    <text evidence="8">The sequence shown here is derived from an EMBL/GenBank/DDBJ whole genome shotgun (WGS) entry which is preliminary data.</text>
</comment>
<sequence>MQRTAAGSRPAKPAITDPGLPVPPLLAERLAAAAPDDGEPQPVGGGPEVRTAACGYWERRGLPTGPERVVFGPGPGSVLLALLTAAGGDLLLPRPGPAWYEPQARLLGRTAHYTPTPSDCGGVPDPFALLETVRRARADGADPRLLVLSVADDPTGSVTPPELLHEACEAAADAGLLIVSDETYRDVLHDPHTVLVSPAEMLHDRTVVLTDLGAGLMPPGWPAALARFPEEGPAAALQRPVMEALTAARAVAAAPVRAAAVLALTEPPELRAHAAAANRLHAAVAGAAHRTVTARGAVCPPPQAGFHLYPDLTPLRPALDACGITRSDELEDRLPACLSGHRFGEDPAALRVRITTSAFYGSTPAQRRTALEAAEPLQVPHVAGALAGLDRALIELTA</sequence>
<reference evidence="8" key="1">
    <citation type="submission" date="2022-06" db="EMBL/GenBank/DDBJ databases">
        <title>Draft genome sequence of Streptomyces sp. RB6PN25 isolated from peat swamp forest in Thailand.</title>
        <authorList>
            <person name="Duangmal K."/>
            <person name="Klaysubun C."/>
        </authorList>
    </citation>
    <scope>NUCLEOTIDE SEQUENCE</scope>
    <source>
        <strain evidence="8">RB6PN25</strain>
    </source>
</reference>
<evidence type="ECO:0000256" key="2">
    <source>
        <dbReference type="ARBA" id="ARBA00007441"/>
    </source>
</evidence>
<dbReference type="RefSeq" id="WP_255922728.1">
    <property type="nucleotide sequence ID" value="NZ_JANFNG010000025.1"/>
</dbReference>
<evidence type="ECO:0000313" key="9">
    <source>
        <dbReference type="Proteomes" id="UP001057702"/>
    </source>
</evidence>
<dbReference type="PANTHER" id="PTHR46383:SF1">
    <property type="entry name" value="ASPARTATE AMINOTRANSFERASE"/>
    <property type="match status" value="1"/>
</dbReference>
<evidence type="ECO:0000256" key="1">
    <source>
        <dbReference type="ARBA" id="ARBA00001933"/>
    </source>
</evidence>